<accession>A0A930H2S3</accession>
<feature type="non-terminal residue" evidence="1">
    <location>
        <position position="42"/>
    </location>
</feature>
<protein>
    <submittedName>
        <fullName evidence="1">Type I-E CRISPR-associated protein Cse1/CasA</fullName>
    </submittedName>
</protein>
<evidence type="ECO:0000313" key="1">
    <source>
        <dbReference type="EMBL" id="MBF1306007.1"/>
    </source>
</evidence>
<dbReference type="Pfam" id="PF09481">
    <property type="entry name" value="CRISPR_Cse1"/>
    <property type="match status" value="1"/>
</dbReference>
<name>A0A930H2S3_9FIRM</name>
<dbReference type="AlphaFoldDB" id="A0A930H2S3"/>
<sequence length="42" mass="4965">MSRFNLLEENWIRVLEAGEMKEVSLITLFENAEKYRCLAGEM</sequence>
<reference evidence="1" key="1">
    <citation type="submission" date="2020-04" db="EMBL/GenBank/DDBJ databases">
        <title>Deep metagenomics examines the oral microbiome during advanced dental caries in children, revealing novel taxa and co-occurrences with host molecules.</title>
        <authorList>
            <person name="Baker J.L."/>
            <person name="Morton J.T."/>
            <person name="Dinis M."/>
            <person name="Alvarez R."/>
            <person name="Tran N.C."/>
            <person name="Knight R."/>
            <person name="Edlund A."/>
        </authorList>
    </citation>
    <scope>NUCLEOTIDE SEQUENCE</scope>
    <source>
        <strain evidence="1">JCVI_48_bin.5</strain>
    </source>
</reference>
<dbReference type="InterPro" id="IPR013381">
    <property type="entry name" value="CRISPR-assoc_prot_Cse1"/>
</dbReference>
<gene>
    <name evidence="1" type="ORF">HXM91_09230</name>
</gene>
<dbReference type="EMBL" id="JABZRB010000351">
    <property type="protein sequence ID" value="MBF1306007.1"/>
    <property type="molecule type" value="Genomic_DNA"/>
</dbReference>
<dbReference type="Proteomes" id="UP000780721">
    <property type="component" value="Unassembled WGS sequence"/>
</dbReference>
<comment type="caution">
    <text evidence="1">The sequence shown here is derived from an EMBL/GenBank/DDBJ whole genome shotgun (WGS) entry which is preliminary data.</text>
</comment>
<proteinExistence type="predicted"/>
<organism evidence="1 2">
    <name type="scientific">Oribacterium sinus</name>
    <dbReference type="NCBI Taxonomy" id="237576"/>
    <lineage>
        <taxon>Bacteria</taxon>
        <taxon>Bacillati</taxon>
        <taxon>Bacillota</taxon>
        <taxon>Clostridia</taxon>
        <taxon>Lachnospirales</taxon>
        <taxon>Lachnospiraceae</taxon>
        <taxon>Oribacterium</taxon>
    </lineage>
</organism>
<evidence type="ECO:0000313" key="2">
    <source>
        <dbReference type="Proteomes" id="UP000780721"/>
    </source>
</evidence>